<keyword evidence="3" id="KW-0217">Developmental protein</keyword>
<keyword evidence="10" id="KW-0067">ATP-binding</keyword>
<evidence type="ECO:0000256" key="11">
    <source>
        <dbReference type="ARBA" id="ARBA00023015"/>
    </source>
</evidence>
<evidence type="ECO:0000256" key="10">
    <source>
        <dbReference type="ARBA" id="ARBA00022840"/>
    </source>
</evidence>
<feature type="domain" description="Helicase C-terminal" evidence="20">
    <location>
        <begin position="556"/>
        <end position="716"/>
    </location>
</feature>
<dbReference type="GO" id="GO:0005524">
    <property type="term" value="F:ATP binding"/>
    <property type="evidence" value="ECO:0007669"/>
    <property type="project" value="UniProtKB-KW"/>
</dbReference>
<evidence type="ECO:0000256" key="4">
    <source>
        <dbReference type="ARBA" id="ARBA00022553"/>
    </source>
</evidence>
<dbReference type="FunFam" id="3.40.50.10810:FF:000015">
    <property type="entry name" value="lymphoid-specific helicase isoform X1"/>
    <property type="match status" value="1"/>
</dbReference>
<evidence type="ECO:0000259" key="20">
    <source>
        <dbReference type="PROSITE" id="PS51194"/>
    </source>
</evidence>
<dbReference type="EMBL" id="JAPXFL010000003">
    <property type="protein sequence ID" value="KAK9509315.1"/>
    <property type="molecule type" value="Genomic_DNA"/>
</dbReference>
<keyword evidence="22" id="KW-1185">Reference proteome</keyword>
<keyword evidence="5" id="KW-0132">Cell division</keyword>
<dbReference type="InterPro" id="IPR001650">
    <property type="entry name" value="Helicase_C-like"/>
</dbReference>
<dbReference type="InterPro" id="IPR014001">
    <property type="entry name" value="Helicase_ATP-bd"/>
</dbReference>
<comment type="similarity">
    <text evidence="2">Belongs to the SNF2/RAD54 helicase family.</text>
</comment>
<keyword evidence="8" id="KW-0378">Hydrolase</keyword>
<evidence type="ECO:0000256" key="12">
    <source>
        <dbReference type="ARBA" id="ARBA00023054"/>
    </source>
</evidence>
<dbReference type="Gene3D" id="3.40.50.300">
    <property type="entry name" value="P-loop containing nucleotide triphosphate hydrolases"/>
    <property type="match status" value="1"/>
</dbReference>
<reference evidence="21 22" key="1">
    <citation type="submission" date="2022-12" db="EMBL/GenBank/DDBJ databases">
        <title>Chromosome-level genome assembly of true bugs.</title>
        <authorList>
            <person name="Ma L."/>
            <person name="Li H."/>
        </authorList>
    </citation>
    <scope>NUCLEOTIDE SEQUENCE [LARGE SCALE GENOMIC DNA]</scope>
    <source>
        <strain evidence="21">Lab_2022b</strain>
    </source>
</reference>
<keyword evidence="11" id="KW-0805">Transcription regulation</keyword>
<feature type="compositionally biased region" description="Basic and acidic residues" evidence="18">
    <location>
        <begin position="24"/>
        <end position="39"/>
    </location>
</feature>
<gene>
    <name evidence="21" type="ORF">O3M35_006658</name>
</gene>
<dbReference type="SMART" id="SM00490">
    <property type="entry name" value="HELICc"/>
    <property type="match status" value="1"/>
</dbReference>
<feature type="compositionally biased region" description="Polar residues" evidence="18">
    <location>
        <begin position="136"/>
        <end position="145"/>
    </location>
</feature>
<keyword evidence="13" id="KW-0804">Transcription</keyword>
<evidence type="ECO:0000256" key="5">
    <source>
        <dbReference type="ARBA" id="ARBA00022618"/>
    </source>
</evidence>
<dbReference type="GO" id="GO:0051301">
    <property type="term" value="P:cell division"/>
    <property type="evidence" value="ECO:0007669"/>
    <property type="project" value="UniProtKB-KW"/>
</dbReference>
<proteinExistence type="inferred from homology"/>
<evidence type="ECO:0000256" key="16">
    <source>
        <dbReference type="ARBA" id="ARBA00053349"/>
    </source>
</evidence>
<dbReference type="InterPro" id="IPR000330">
    <property type="entry name" value="SNF2_N"/>
</dbReference>
<accession>A0AAW1DE97</accession>
<evidence type="ECO:0000256" key="6">
    <source>
        <dbReference type="ARBA" id="ARBA00022741"/>
    </source>
</evidence>
<dbReference type="Gene3D" id="3.40.50.10810">
    <property type="entry name" value="Tandem AAA-ATPase domain"/>
    <property type="match status" value="1"/>
</dbReference>
<sequence>MSKASAMEPEDSCSSKDSGLVLSDSKDETDYSMDKGKDLVAMEEEEVKRLEEEDKKELAKLRRKLEMEQHEKEVKEANFKRLLHLLEKSQFYAKYLEKRVEKSLEEIAKKKNPKRPLEIDEYSEALNTVSKKHKINNSLSGSSKPVHSEENHDAKTEDQKQKLSVSDIDTDIKQPTLLEGCTLRNYQLQGFMWLKLLFETGMNGILADEMGLGKTVQVIALLCHLYEKRVNGPFLVIAPLSTLPNWLIEFQRFAPQIPVIVYHAPLAERQLLRPKIHEKTRILNNTCRALPVLLTSYELPIRDSYLATIKWQYIIVDEGHRLKNYKSLLSRKLRTYHTVNRLLLTGTPLQNNLTELWSLLHFLLPEIFNKLEAFQTWFQVEEIEALTENDQLSSKQDKILTVLQEILAPFLLRREKKDVKLELPRKKEVLVYCPLTDIQYQLYSSTVDKSIARRLVVEERDLIIPDNPDGTRPKRYSKLRDNQKDIIKEQKLEEDETIVAWDGDVQYTFNIKMNNIHVMLRKIVNHPYLVKKPVLPGSNILRIDEKLVSSSGKLTILDELLKRLKQNNHKVLLFSTMTMILDLIEEFVIMRGYNYERLDGGCDLEERKCSIKRYNNDEDIFIFLLSTRAGGLGINLTAADTVVIFDSDWNPQADLQAQDRCHRIGQTKPVVVYRLVTTGTIDERIVTRAAAKRKLERMIIQEGKFKNLPGIKENCKLKDLKSLLLEKQHSMEIHSNGSVLTDQQWNELLDRSDLMD</sequence>
<evidence type="ECO:0000259" key="19">
    <source>
        <dbReference type="PROSITE" id="PS51192"/>
    </source>
</evidence>
<keyword evidence="6" id="KW-0547">Nucleotide-binding</keyword>
<evidence type="ECO:0000313" key="21">
    <source>
        <dbReference type="EMBL" id="KAK9509314.1"/>
    </source>
</evidence>
<dbReference type="Pfam" id="PF00176">
    <property type="entry name" value="SNF2-rel_dom"/>
    <property type="match status" value="1"/>
</dbReference>
<dbReference type="PANTHER" id="PTHR47161">
    <property type="entry name" value="LYMPHOID-SPECIFIC HELICASE"/>
    <property type="match status" value="1"/>
</dbReference>
<keyword evidence="9" id="KW-0347">Helicase</keyword>
<comment type="function">
    <text evidence="16">Plays an essential role in normal development and survival. Involved in regulation of the expansion or survival of lymphoid cells. Required for de novo or maintenance DNA methylation. May control silencing of the imprinted CDKN1C gene through DNA methylation. May play a role in formation and organization of heterochromatin, implying a functional role in the regulation of transcription and mitosis.</text>
</comment>
<dbReference type="Pfam" id="PF00271">
    <property type="entry name" value="Helicase_C"/>
    <property type="match status" value="1"/>
</dbReference>
<evidence type="ECO:0000256" key="9">
    <source>
        <dbReference type="ARBA" id="ARBA00022806"/>
    </source>
</evidence>
<dbReference type="SMART" id="SM00487">
    <property type="entry name" value="DEXDc"/>
    <property type="match status" value="1"/>
</dbReference>
<keyword evidence="15" id="KW-0131">Cell cycle</keyword>
<dbReference type="GO" id="GO:0005721">
    <property type="term" value="C:pericentric heterochromatin"/>
    <property type="evidence" value="ECO:0007669"/>
    <property type="project" value="TreeGrafter"/>
</dbReference>
<protein>
    <recommendedName>
        <fullName evidence="17">Proliferation-associated SNF2-like protein</fullName>
    </recommendedName>
</protein>
<evidence type="ECO:0000256" key="13">
    <source>
        <dbReference type="ARBA" id="ARBA00023163"/>
    </source>
</evidence>
<keyword evidence="12" id="KW-0175">Coiled coil</keyword>
<dbReference type="GO" id="GO:0003682">
    <property type="term" value="F:chromatin binding"/>
    <property type="evidence" value="ECO:0007669"/>
    <property type="project" value="TreeGrafter"/>
</dbReference>
<keyword evidence="4" id="KW-0597">Phosphoprotein</keyword>
<evidence type="ECO:0000256" key="18">
    <source>
        <dbReference type="SAM" id="MobiDB-lite"/>
    </source>
</evidence>
<feature type="compositionally biased region" description="Basic and acidic residues" evidence="18">
    <location>
        <begin position="146"/>
        <end position="161"/>
    </location>
</feature>
<dbReference type="GO" id="GO:0006346">
    <property type="term" value="P:DNA methylation-dependent constitutive heterochromatin formation"/>
    <property type="evidence" value="ECO:0007669"/>
    <property type="project" value="TreeGrafter"/>
</dbReference>
<dbReference type="GO" id="GO:0004386">
    <property type="term" value="F:helicase activity"/>
    <property type="evidence" value="ECO:0007669"/>
    <property type="project" value="UniProtKB-KW"/>
</dbReference>
<feature type="region of interest" description="Disordered" evidence="18">
    <location>
        <begin position="1"/>
        <end position="39"/>
    </location>
</feature>
<name>A0AAW1DE97_9HEMI</name>
<organism evidence="21 22">
    <name type="scientific">Rhynocoris fuscipes</name>
    <dbReference type="NCBI Taxonomy" id="488301"/>
    <lineage>
        <taxon>Eukaryota</taxon>
        <taxon>Metazoa</taxon>
        <taxon>Ecdysozoa</taxon>
        <taxon>Arthropoda</taxon>
        <taxon>Hexapoda</taxon>
        <taxon>Insecta</taxon>
        <taxon>Pterygota</taxon>
        <taxon>Neoptera</taxon>
        <taxon>Paraneoptera</taxon>
        <taxon>Hemiptera</taxon>
        <taxon>Heteroptera</taxon>
        <taxon>Panheteroptera</taxon>
        <taxon>Cimicomorpha</taxon>
        <taxon>Reduviidae</taxon>
        <taxon>Harpactorinae</taxon>
        <taxon>Harpactorini</taxon>
        <taxon>Rhynocoris</taxon>
    </lineage>
</organism>
<evidence type="ECO:0000313" key="22">
    <source>
        <dbReference type="Proteomes" id="UP001461498"/>
    </source>
</evidence>
<dbReference type="PROSITE" id="PS51192">
    <property type="entry name" value="HELICASE_ATP_BIND_1"/>
    <property type="match status" value="1"/>
</dbReference>
<evidence type="ECO:0000256" key="7">
    <source>
        <dbReference type="ARBA" id="ARBA00022776"/>
    </source>
</evidence>
<evidence type="ECO:0000256" key="17">
    <source>
        <dbReference type="ARBA" id="ARBA00081399"/>
    </source>
</evidence>
<dbReference type="CDD" id="cd18793">
    <property type="entry name" value="SF2_C_SNF"/>
    <property type="match status" value="1"/>
</dbReference>
<keyword evidence="14" id="KW-0539">Nucleus</keyword>
<dbReference type="GO" id="GO:0031508">
    <property type="term" value="P:pericentric heterochromatin formation"/>
    <property type="evidence" value="ECO:0007669"/>
    <property type="project" value="TreeGrafter"/>
</dbReference>
<dbReference type="SUPFAM" id="SSF52540">
    <property type="entry name" value="P-loop containing nucleoside triphosphate hydrolases"/>
    <property type="match status" value="2"/>
</dbReference>
<dbReference type="PANTHER" id="PTHR47161:SF1">
    <property type="entry name" value="LYMPHOID-SPECIFIC HELICASE"/>
    <property type="match status" value="1"/>
</dbReference>
<dbReference type="InterPro" id="IPR027417">
    <property type="entry name" value="P-loop_NTPase"/>
</dbReference>
<comment type="subcellular location">
    <subcellularLocation>
        <location evidence="1">Nucleus</location>
    </subcellularLocation>
</comment>
<dbReference type="GO" id="GO:0016787">
    <property type="term" value="F:hydrolase activity"/>
    <property type="evidence" value="ECO:0007669"/>
    <property type="project" value="UniProtKB-KW"/>
</dbReference>
<dbReference type="AlphaFoldDB" id="A0AAW1DE97"/>
<dbReference type="PROSITE" id="PS51194">
    <property type="entry name" value="HELICASE_CTER"/>
    <property type="match status" value="1"/>
</dbReference>
<keyword evidence="7" id="KW-0498">Mitosis</keyword>
<dbReference type="InterPro" id="IPR049730">
    <property type="entry name" value="SNF2/RAD54-like_C"/>
</dbReference>
<evidence type="ECO:0000256" key="14">
    <source>
        <dbReference type="ARBA" id="ARBA00023242"/>
    </source>
</evidence>
<evidence type="ECO:0000256" key="3">
    <source>
        <dbReference type="ARBA" id="ARBA00022473"/>
    </source>
</evidence>
<evidence type="ECO:0000256" key="2">
    <source>
        <dbReference type="ARBA" id="ARBA00007025"/>
    </source>
</evidence>
<feature type="domain" description="Helicase ATP-binding" evidence="19">
    <location>
        <begin position="195"/>
        <end position="366"/>
    </location>
</feature>
<evidence type="ECO:0000256" key="1">
    <source>
        <dbReference type="ARBA" id="ARBA00004123"/>
    </source>
</evidence>
<feature type="region of interest" description="Disordered" evidence="18">
    <location>
        <begin position="133"/>
        <end position="165"/>
    </location>
</feature>
<dbReference type="Proteomes" id="UP001461498">
    <property type="component" value="Unassembled WGS sequence"/>
</dbReference>
<dbReference type="GO" id="GO:0005634">
    <property type="term" value="C:nucleus"/>
    <property type="evidence" value="ECO:0007669"/>
    <property type="project" value="UniProtKB-SubCell"/>
</dbReference>
<evidence type="ECO:0000256" key="8">
    <source>
        <dbReference type="ARBA" id="ARBA00022801"/>
    </source>
</evidence>
<evidence type="ECO:0000256" key="15">
    <source>
        <dbReference type="ARBA" id="ARBA00023306"/>
    </source>
</evidence>
<dbReference type="FunFam" id="3.40.50.300:FF:000577">
    <property type="entry name" value="lymphoid-specific helicase isoform X1"/>
    <property type="match status" value="1"/>
</dbReference>
<dbReference type="GO" id="GO:0044027">
    <property type="term" value="P:negative regulation of gene expression via chromosomal CpG island methylation"/>
    <property type="evidence" value="ECO:0007669"/>
    <property type="project" value="TreeGrafter"/>
</dbReference>
<dbReference type="InterPro" id="IPR038718">
    <property type="entry name" value="SNF2-like_sf"/>
</dbReference>
<comment type="caution">
    <text evidence="21">The sequence shown here is derived from an EMBL/GenBank/DDBJ whole genome shotgun (WGS) entry which is preliminary data.</text>
</comment>
<dbReference type="EMBL" id="JAPXFL010000003">
    <property type="protein sequence ID" value="KAK9509314.1"/>
    <property type="molecule type" value="Genomic_DNA"/>
</dbReference>